<dbReference type="Proteomes" id="UP000092730">
    <property type="component" value="Chromosome 5"/>
</dbReference>
<dbReference type="EMBL" id="CP144545">
    <property type="protein sequence ID" value="WVW85029.1"/>
    <property type="molecule type" value="Genomic_DNA"/>
</dbReference>
<accession>A0A1B9FZM4</accession>
<dbReference type="GeneID" id="30210069"/>
<protein>
    <submittedName>
        <fullName evidence="2">Uncharacterized protein</fullName>
    </submittedName>
</protein>
<proteinExistence type="predicted"/>
<feature type="compositionally biased region" description="Basic residues" evidence="1">
    <location>
        <begin position="222"/>
        <end position="236"/>
    </location>
</feature>
<evidence type="ECO:0000313" key="2">
    <source>
        <dbReference type="EMBL" id="OCF24211.1"/>
    </source>
</evidence>
<dbReference type="RefSeq" id="XP_019045281.1">
    <property type="nucleotide sequence ID" value="XM_019192284.1"/>
</dbReference>
<reference evidence="2" key="1">
    <citation type="submission" date="2013-07" db="EMBL/GenBank/DDBJ databases">
        <title>The Genome Sequence of Cryptococcus bestiolae CBS10118.</title>
        <authorList>
            <consortium name="The Broad Institute Genome Sequencing Platform"/>
            <person name="Cuomo C."/>
            <person name="Litvintseva A."/>
            <person name="Chen Y."/>
            <person name="Heitman J."/>
            <person name="Sun S."/>
            <person name="Springer D."/>
            <person name="Dromer F."/>
            <person name="Young S.K."/>
            <person name="Zeng Q."/>
            <person name="Gargeya S."/>
            <person name="Fitzgerald M."/>
            <person name="Abouelleil A."/>
            <person name="Alvarado L."/>
            <person name="Berlin A.M."/>
            <person name="Chapman S.B."/>
            <person name="Dewar J."/>
            <person name="Goldberg J."/>
            <person name="Griggs A."/>
            <person name="Gujja S."/>
            <person name="Hansen M."/>
            <person name="Howarth C."/>
            <person name="Imamovic A."/>
            <person name="Larimer J."/>
            <person name="McCowan C."/>
            <person name="Murphy C."/>
            <person name="Pearson M."/>
            <person name="Priest M."/>
            <person name="Roberts A."/>
            <person name="Saif S."/>
            <person name="Shea T."/>
            <person name="Sykes S."/>
            <person name="Wortman J."/>
            <person name="Nusbaum C."/>
            <person name="Birren B."/>
        </authorList>
    </citation>
    <scope>NUCLEOTIDE SEQUENCE [LARGE SCALE GENOMIC DNA]</scope>
    <source>
        <strain evidence="2">CBS 10118</strain>
    </source>
</reference>
<feature type="region of interest" description="Disordered" evidence="1">
    <location>
        <begin position="1"/>
        <end position="25"/>
    </location>
</feature>
<reference evidence="2" key="3">
    <citation type="submission" date="2014-01" db="EMBL/GenBank/DDBJ databases">
        <title>Evolution of pathogenesis and genome organization in the Tremellales.</title>
        <authorList>
            <person name="Cuomo C."/>
            <person name="Litvintseva A."/>
            <person name="Heitman J."/>
            <person name="Chen Y."/>
            <person name="Sun S."/>
            <person name="Springer D."/>
            <person name="Dromer F."/>
            <person name="Young S."/>
            <person name="Zeng Q."/>
            <person name="Chapman S."/>
            <person name="Gujja S."/>
            <person name="Saif S."/>
            <person name="Birren B."/>
        </authorList>
    </citation>
    <scope>NUCLEOTIDE SEQUENCE</scope>
    <source>
        <strain evidence="2">CBS 10118</strain>
    </source>
</reference>
<reference evidence="3" key="4">
    <citation type="submission" date="2024-02" db="EMBL/GenBank/DDBJ databases">
        <title>Comparative genomics of Cryptococcus and Kwoniella reveals pathogenesis evolution and contrasting modes of karyotype evolution via chromosome fusion or intercentromeric recombination.</title>
        <authorList>
            <person name="Coelho M.A."/>
            <person name="David-Palma M."/>
            <person name="Shea T."/>
            <person name="Bowers K."/>
            <person name="McGinley-Smith S."/>
            <person name="Mohammad A.W."/>
            <person name="Gnirke A."/>
            <person name="Yurkov A.M."/>
            <person name="Nowrousian M."/>
            <person name="Sun S."/>
            <person name="Cuomo C.A."/>
            <person name="Heitman J."/>
        </authorList>
    </citation>
    <scope>NUCLEOTIDE SEQUENCE</scope>
    <source>
        <strain evidence="3">CBS 10118</strain>
    </source>
</reference>
<evidence type="ECO:0000313" key="4">
    <source>
        <dbReference type="Proteomes" id="UP000092730"/>
    </source>
</evidence>
<evidence type="ECO:0000313" key="3">
    <source>
        <dbReference type="EMBL" id="WVW85029.1"/>
    </source>
</evidence>
<feature type="region of interest" description="Disordered" evidence="1">
    <location>
        <begin position="171"/>
        <end position="236"/>
    </location>
</feature>
<dbReference type="KEGG" id="kbi:30210069"/>
<reference evidence="3" key="2">
    <citation type="submission" date="2013-07" db="EMBL/GenBank/DDBJ databases">
        <authorList>
            <consortium name="The Broad Institute Genome Sequencing Platform"/>
            <person name="Cuomo C."/>
            <person name="Litvintseva A."/>
            <person name="Chen Y."/>
            <person name="Heitman J."/>
            <person name="Sun S."/>
            <person name="Springer D."/>
            <person name="Dromer F."/>
            <person name="Young S.K."/>
            <person name="Zeng Q."/>
            <person name="Gargeya S."/>
            <person name="Fitzgerald M."/>
            <person name="Abouelleil A."/>
            <person name="Alvarado L."/>
            <person name="Berlin A.M."/>
            <person name="Chapman S.B."/>
            <person name="Dewar J."/>
            <person name="Goldberg J."/>
            <person name="Griggs A."/>
            <person name="Gujja S."/>
            <person name="Hansen M."/>
            <person name="Howarth C."/>
            <person name="Imamovic A."/>
            <person name="Larimer J."/>
            <person name="McCowan C."/>
            <person name="Murphy C."/>
            <person name="Pearson M."/>
            <person name="Priest M."/>
            <person name="Roberts A."/>
            <person name="Saif S."/>
            <person name="Shea T."/>
            <person name="Sykes S."/>
            <person name="Wortman J."/>
            <person name="Nusbaum C."/>
            <person name="Birren B."/>
        </authorList>
    </citation>
    <scope>NUCLEOTIDE SEQUENCE</scope>
    <source>
        <strain evidence="3">CBS 10118</strain>
    </source>
</reference>
<dbReference type="AlphaFoldDB" id="A0A1B9FZM4"/>
<evidence type="ECO:0000256" key="1">
    <source>
        <dbReference type="SAM" id="MobiDB-lite"/>
    </source>
</evidence>
<gene>
    <name evidence="2" type="ORF">I302_05670</name>
    <name evidence="3" type="ORF">I302_107065</name>
</gene>
<sequence length="236" mass="26444">MPGHTTSRPFITQQSMFPRSSQCTKYSNSYNEGGYDYSSSNHHLLTSDETITKVPPIPSSSGGCQSGSAAAERHNLLPDSPFYRNQKVNVQNDGLFQRSDKEIVTNQQDYYRGDADRRADLENNHQNFMAMLSARPIPYTTRASQAGTEAEESQPIRPERTYTAPAASGFDTHQYSIEDDTQIQDESDSELDREFPTPDKAATMRVKGSQRSTVNTPDVRGSKGKGKRRFYRLNLG</sequence>
<keyword evidence="4" id="KW-1185">Reference proteome</keyword>
<feature type="compositionally biased region" description="Acidic residues" evidence="1">
    <location>
        <begin position="177"/>
        <end position="189"/>
    </location>
</feature>
<organism evidence="2">
    <name type="scientific">Kwoniella bestiolae CBS 10118</name>
    <dbReference type="NCBI Taxonomy" id="1296100"/>
    <lineage>
        <taxon>Eukaryota</taxon>
        <taxon>Fungi</taxon>
        <taxon>Dikarya</taxon>
        <taxon>Basidiomycota</taxon>
        <taxon>Agaricomycotina</taxon>
        <taxon>Tremellomycetes</taxon>
        <taxon>Tremellales</taxon>
        <taxon>Cryptococcaceae</taxon>
        <taxon>Kwoniella</taxon>
    </lineage>
</organism>
<dbReference type="VEuPathDB" id="FungiDB:I302_05670"/>
<dbReference type="EMBL" id="KI894022">
    <property type="protein sequence ID" value="OCF24211.1"/>
    <property type="molecule type" value="Genomic_DNA"/>
</dbReference>
<name>A0A1B9FZM4_9TREE</name>